<reference evidence="5 6" key="1">
    <citation type="submission" date="2022-03" db="EMBL/GenBank/DDBJ databases">
        <authorList>
            <person name="Nunn A."/>
            <person name="Chopra R."/>
            <person name="Nunn A."/>
            <person name="Contreras Garrido A."/>
        </authorList>
    </citation>
    <scope>NUCLEOTIDE SEQUENCE [LARGE SCALE GENOMIC DNA]</scope>
</reference>
<feature type="domain" description="SHSP" evidence="4">
    <location>
        <begin position="94"/>
        <end position="221"/>
    </location>
</feature>
<protein>
    <recommendedName>
        <fullName evidence="4">SHSP domain-containing protein</fullName>
    </recommendedName>
</protein>
<feature type="compositionally biased region" description="Polar residues" evidence="3">
    <location>
        <begin position="1"/>
        <end position="11"/>
    </location>
</feature>
<dbReference type="FunFam" id="3.90.1300.10:FF:000004">
    <property type="entry name" value="Outer envelope protein 64, mitochondrial"/>
    <property type="match status" value="1"/>
</dbReference>
<name>A0AAU9RED6_THLAR</name>
<comment type="similarity">
    <text evidence="2">Belongs to the small heat shock protein (HSP20) family.</text>
</comment>
<keyword evidence="6" id="KW-1185">Reference proteome</keyword>
<dbReference type="PROSITE" id="PS01031">
    <property type="entry name" value="SHSP"/>
    <property type="match status" value="1"/>
</dbReference>
<evidence type="ECO:0000313" key="6">
    <source>
        <dbReference type="Proteomes" id="UP000836841"/>
    </source>
</evidence>
<evidence type="ECO:0000313" key="5">
    <source>
        <dbReference type="EMBL" id="CAH2038519.1"/>
    </source>
</evidence>
<dbReference type="PROSITE" id="PS00571">
    <property type="entry name" value="AMIDASES"/>
    <property type="match status" value="1"/>
</dbReference>
<organism evidence="5 6">
    <name type="scientific">Thlaspi arvense</name>
    <name type="common">Field penny-cress</name>
    <dbReference type="NCBI Taxonomy" id="13288"/>
    <lineage>
        <taxon>Eukaryota</taxon>
        <taxon>Viridiplantae</taxon>
        <taxon>Streptophyta</taxon>
        <taxon>Embryophyta</taxon>
        <taxon>Tracheophyta</taxon>
        <taxon>Spermatophyta</taxon>
        <taxon>Magnoliopsida</taxon>
        <taxon>eudicotyledons</taxon>
        <taxon>Gunneridae</taxon>
        <taxon>Pentapetalae</taxon>
        <taxon>rosids</taxon>
        <taxon>malvids</taxon>
        <taxon>Brassicales</taxon>
        <taxon>Brassicaceae</taxon>
        <taxon>Thlaspideae</taxon>
        <taxon>Thlaspi</taxon>
    </lineage>
</organism>
<evidence type="ECO:0000256" key="1">
    <source>
        <dbReference type="ARBA" id="ARBA00009199"/>
    </source>
</evidence>
<sequence length="639" mass="67881">MRSSSAQSEKIGNNGFHENRENQPHPVLPVAPLNSVPYLGPSSLHYASSVSANKSDEDAEKVSPAMIFLPAESSQEFNDLAALIKTGVALTGSAALGKIGPTIGLLDVAESDDSYYFRVSLPGVSRDEKEFTCEVERDGKIVIKGATTTGEKTVCRNSQVFEMLTQNLCPPGHFTISFQLPGWVSTEEFVGNFGSDGVLEGVVKKQFVERNEAAAMATSNDYGAFIEKSTISPTSSSSSPSLQGLTFAIKDIFDVEGRVSGFGNPDWLRTHSAATSTAPAVSSLLEAGATSLGITIMDEMAYSINGENAHYGTPINPIASDRVPGGSSSGSAVAVAASLVDFSIGTDTGGSVRVPASYCGIFGFRPSHGAVSTAGVTPMAQSFDTVGWFARDTATLKRVGSVLLQQPHLKPVEPSPLIIADDCFKLCSVPCELLVQPLVRSLEKSFGGNTVKKNVNLGNYIEENVLSLKHFMTSDDVATQQEFCIPSLMALSSSMRLLQRYEFKINHGEWISSVKPEFGPGISSRIDEAMRTSDEKIDLSRSVKTELLTALSTLLGEKGVLVIPTVPGPPPHLQADVAALESFRSRAFSLLSIAGVSGFCQVSIPLGLHENLPVSVSLVAKHGSDGFLLSLVDSLSKFI</sequence>
<dbReference type="GO" id="GO:0016811">
    <property type="term" value="F:hydrolase activity, acting on carbon-nitrogen (but not peptide) bonds, in linear amides"/>
    <property type="evidence" value="ECO:0007669"/>
    <property type="project" value="UniProtKB-ARBA"/>
</dbReference>
<comment type="similarity">
    <text evidence="1">Belongs to the amidase family.</text>
</comment>
<accession>A0AAU9RED6</accession>
<dbReference type="AlphaFoldDB" id="A0AAU9RED6"/>
<dbReference type="Gene3D" id="3.90.1300.10">
    <property type="entry name" value="Amidase signature (AS) domain"/>
    <property type="match status" value="1"/>
</dbReference>
<proteinExistence type="inferred from homology"/>
<dbReference type="PANTHER" id="PTHR46310:SF7">
    <property type="entry name" value="AMIDASE 1"/>
    <property type="match status" value="1"/>
</dbReference>
<dbReference type="SUPFAM" id="SSF75304">
    <property type="entry name" value="Amidase signature (AS) enzymes"/>
    <property type="match status" value="1"/>
</dbReference>
<dbReference type="Pfam" id="PF01425">
    <property type="entry name" value="Amidase"/>
    <property type="match status" value="1"/>
</dbReference>
<dbReference type="EMBL" id="OU466857">
    <property type="protein sequence ID" value="CAH2038519.1"/>
    <property type="molecule type" value="Genomic_DNA"/>
</dbReference>
<dbReference type="InterPro" id="IPR036928">
    <property type="entry name" value="AS_sf"/>
</dbReference>
<dbReference type="Proteomes" id="UP000836841">
    <property type="component" value="Chromosome 1"/>
</dbReference>
<dbReference type="FunFam" id="2.60.40.790:FF:000049">
    <property type="entry name" value="Increased DNA methylation 3"/>
    <property type="match status" value="1"/>
</dbReference>
<evidence type="ECO:0000256" key="2">
    <source>
        <dbReference type="PROSITE-ProRule" id="PRU00285"/>
    </source>
</evidence>
<feature type="region of interest" description="Disordered" evidence="3">
    <location>
        <begin position="1"/>
        <end position="32"/>
    </location>
</feature>
<dbReference type="SUPFAM" id="SSF49764">
    <property type="entry name" value="HSP20-like chaperones"/>
    <property type="match status" value="1"/>
</dbReference>
<dbReference type="Gene3D" id="2.60.40.790">
    <property type="match status" value="1"/>
</dbReference>
<dbReference type="InterPro" id="IPR008978">
    <property type="entry name" value="HSP20-like_chaperone"/>
</dbReference>
<evidence type="ECO:0000259" key="4">
    <source>
        <dbReference type="PROSITE" id="PS01031"/>
    </source>
</evidence>
<dbReference type="InterPro" id="IPR002068">
    <property type="entry name" value="A-crystallin/Hsp20_dom"/>
</dbReference>
<dbReference type="PANTHER" id="PTHR46310">
    <property type="entry name" value="AMIDASE 1"/>
    <property type="match status" value="1"/>
</dbReference>
<dbReference type="InterPro" id="IPR020556">
    <property type="entry name" value="Amidase_CS"/>
</dbReference>
<evidence type="ECO:0000256" key="3">
    <source>
        <dbReference type="SAM" id="MobiDB-lite"/>
    </source>
</evidence>
<dbReference type="CDD" id="cd06464">
    <property type="entry name" value="ACD_sHsps-like"/>
    <property type="match status" value="1"/>
</dbReference>
<dbReference type="InterPro" id="IPR023631">
    <property type="entry name" value="Amidase_dom"/>
</dbReference>
<gene>
    <name evidence="5" type="ORF">TAV2_LOCUS1658</name>
</gene>